<dbReference type="EnsemblMetazoa" id="G33301.1">
    <property type="protein sequence ID" value="G33301.1:cds"/>
    <property type="gene ID" value="G33301"/>
</dbReference>
<accession>A0A8W8MI29</accession>
<feature type="transmembrane region" description="Helical" evidence="1">
    <location>
        <begin position="99"/>
        <end position="123"/>
    </location>
</feature>
<evidence type="ECO:0000313" key="3">
    <source>
        <dbReference type="Proteomes" id="UP000005408"/>
    </source>
</evidence>
<sequence>NLMGLENLPTNETSALCSTDHLWDSKKSVCKECDVGFYGINCSEPCRYPNYGHECQHQCNCSKTACDNKIGCPIEILNAITESSKGDDKRRQPSENNTIVIVATLTTGFLLVIVSIIVVTKLLKRHFSRRILTTERNIDSFVVECIMREDRASSRESAVNYAPRVCYETLYSDI</sequence>
<keyword evidence="1" id="KW-0472">Membrane</keyword>
<keyword evidence="3" id="KW-1185">Reference proteome</keyword>
<reference evidence="2" key="1">
    <citation type="submission" date="2022-08" db="UniProtKB">
        <authorList>
            <consortium name="EnsemblMetazoa"/>
        </authorList>
    </citation>
    <scope>IDENTIFICATION</scope>
    <source>
        <strain evidence="2">05x7-T-G4-1.051#20</strain>
    </source>
</reference>
<keyword evidence="1" id="KW-1133">Transmembrane helix</keyword>
<dbReference type="Gene3D" id="2.170.300.10">
    <property type="entry name" value="Tie2 ligand-binding domain superfamily"/>
    <property type="match status" value="1"/>
</dbReference>
<dbReference type="AlphaFoldDB" id="A0A8W8MI29"/>
<name>A0A8W8MI29_MAGGI</name>
<evidence type="ECO:0000256" key="1">
    <source>
        <dbReference type="SAM" id="Phobius"/>
    </source>
</evidence>
<dbReference type="Proteomes" id="UP000005408">
    <property type="component" value="Unassembled WGS sequence"/>
</dbReference>
<evidence type="ECO:0000313" key="2">
    <source>
        <dbReference type="EnsemblMetazoa" id="G33301.1:cds"/>
    </source>
</evidence>
<proteinExistence type="predicted"/>
<keyword evidence="1" id="KW-0812">Transmembrane</keyword>
<organism evidence="2 3">
    <name type="scientific">Magallana gigas</name>
    <name type="common">Pacific oyster</name>
    <name type="synonym">Crassostrea gigas</name>
    <dbReference type="NCBI Taxonomy" id="29159"/>
    <lineage>
        <taxon>Eukaryota</taxon>
        <taxon>Metazoa</taxon>
        <taxon>Spiralia</taxon>
        <taxon>Lophotrochozoa</taxon>
        <taxon>Mollusca</taxon>
        <taxon>Bivalvia</taxon>
        <taxon>Autobranchia</taxon>
        <taxon>Pteriomorphia</taxon>
        <taxon>Ostreida</taxon>
        <taxon>Ostreoidea</taxon>
        <taxon>Ostreidae</taxon>
        <taxon>Magallana</taxon>
    </lineage>
</organism>
<protein>
    <submittedName>
        <fullName evidence="2">Uncharacterized protein</fullName>
    </submittedName>
</protein>